<dbReference type="EMBL" id="BMIC01000001">
    <property type="protein sequence ID" value="GFZ75987.1"/>
    <property type="molecule type" value="Genomic_DNA"/>
</dbReference>
<protein>
    <recommendedName>
        <fullName evidence="1">Fibrobacter succinogenes major paralogous domain-containing protein</fullName>
    </recommendedName>
</protein>
<name>A0A8J2X8R5_9FLAO</name>
<dbReference type="InterPro" id="IPR011871">
    <property type="entry name" value="Fib_succ_major"/>
</dbReference>
<dbReference type="AlphaFoldDB" id="A0A8J2X8R5"/>
<feature type="domain" description="Fibrobacter succinogenes major paralogous" evidence="1">
    <location>
        <begin position="127"/>
        <end position="316"/>
    </location>
</feature>
<evidence type="ECO:0000313" key="3">
    <source>
        <dbReference type="Proteomes" id="UP000598120"/>
    </source>
</evidence>
<dbReference type="Pfam" id="PF09603">
    <property type="entry name" value="Fib_succ_major"/>
    <property type="match status" value="1"/>
</dbReference>
<keyword evidence="3" id="KW-1185">Reference proteome</keyword>
<accession>A0A8J2X8R5</accession>
<comment type="caution">
    <text evidence="2">The sequence shown here is derived from an EMBL/GenBank/DDBJ whole genome shotgun (WGS) entry which is preliminary data.</text>
</comment>
<dbReference type="Proteomes" id="UP000598120">
    <property type="component" value="Unassembled WGS sequence"/>
</dbReference>
<evidence type="ECO:0000313" key="2">
    <source>
        <dbReference type="EMBL" id="GFZ75987.1"/>
    </source>
</evidence>
<organism evidence="2 3">
    <name type="scientific">Aquaticitalea lipolytica</name>
    <dbReference type="NCBI Taxonomy" id="1247562"/>
    <lineage>
        <taxon>Bacteria</taxon>
        <taxon>Pseudomonadati</taxon>
        <taxon>Bacteroidota</taxon>
        <taxon>Flavobacteriia</taxon>
        <taxon>Flavobacteriales</taxon>
        <taxon>Flavobacteriaceae</taxon>
        <taxon>Aquaticitalea</taxon>
    </lineage>
</organism>
<proteinExistence type="predicted"/>
<gene>
    <name evidence="2" type="ORF">GCM10011531_00710</name>
</gene>
<reference evidence="2 3" key="1">
    <citation type="journal article" date="2014" name="Int. J. Syst. Evol. Microbiol.">
        <title>Complete genome sequence of Corynebacterium casei LMG S-19264T (=DSM 44701T), isolated from a smear-ripened cheese.</title>
        <authorList>
            <consortium name="US DOE Joint Genome Institute (JGI-PGF)"/>
            <person name="Walter F."/>
            <person name="Albersmeier A."/>
            <person name="Kalinowski J."/>
            <person name="Ruckert C."/>
        </authorList>
    </citation>
    <scope>NUCLEOTIDE SEQUENCE [LARGE SCALE GENOMIC DNA]</scope>
    <source>
        <strain evidence="2 3">CGMCC 1.15295</strain>
    </source>
</reference>
<sequence>MAQSLSFAETKQMLTDYRWSLRRLEQDGQMYNVPEDMRGLVRVFLTNGMTYSFVPSDNETEAEQHKYSITKTHMTFYIYDDQMTFAYRIEDFIGYKLYMDVDNNGDIVTFVFDRAAKNVVKPVSQTVTIGSQVWSAKNLSTTTFRNGDPITQATTLYEWRALDEQGIPAYCDINFDASNRATFDVLYNYYAVIDPRGLAPVGWHIPSVKEAQTLIDAVGGQYYAAGHLKAKDNWSDNSMTNNSTGFSAVGSGRITNMGYFGNFKTACQIWIKEPNANYKDKYAPTIFIDIQRNNNKVEIIYTPEYYGSGKSVRLVKD</sequence>
<dbReference type="NCBIfam" id="TIGR02145">
    <property type="entry name" value="Fib_succ_major"/>
    <property type="match status" value="1"/>
</dbReference>
<evidence type="ECO:0000259" key="1">
    <source>
        <dbReference type="Pfam" id="PF09603"/>
    </source>
</evidence>